<evidence type="ECO:0000313" key="4">
    <source>
        <dbReference type="Proteomes" id="UP000250043"/>
    </source>
</evidence>
<feature type="domain" description="A-kinase anchor protein 7-like phosphoesterase" evidence="2">
    <location>
        <begin position="76"/>
        <end position="255"/>
    </location>
</feature>
<dbReference type="Pfam" id="PF10469">
    <property type="entry name" value="AKAP7_NLS"/>
    <property type="match status" value="1"/>
</dbReference>
<evidence type="ECO:0000256" key="1">
    <source>
        <dbReference type="SAM" id="MobiDB-lite"/>
    </source>
</evidence>
<accession>A0A8E2AG87</accession>
<gene>
    <name evidence="3" type="ORF">OBBRIDRAFT_799527</name>
</gene>
<dbReference type="OrthoDB" id="277832at2759"/>
<dbReference type="AlphaFoldDB" id="A0A8E2AG87"/>
<evidence type="ECO:0000259" key="2">
    <source>
        <dbReference type="Pfam" id="PF10469"/>
    </source>
</evidence>
<dbReference type="InterPro" id="IPR009210">
    <property type="entry name" value="ASCC1"/>
</dbReference>
<dbReference type="EMBL" id="KV722766">
    <property type="protein sequence ID" value="OCH83916.1"/>
    <property type="molecule type" value="Genomic_DNA"/>
</dbReference>
<feature type="region of interest" description="Disordered" evidence="1">
    <location>
        <begin position="39"/>
        <end position="74"/>
    </location>
</feature>
<dbReference type="PANTHER" id="PTHR13360:SF1">
    <property type="entry name" value="ACTIVATING SIGNAL COINTEGRATOR 1 COMPLEX SUBUNIT 1"/>
    <property type="match status" value="1"/>
</dbReference>
<proteinExistence type="predicted"/>
<dbReference type="PANTHER" id="PTHR13360">
    <property type="entry name" value="ACTIVATING SIGNAL COINTEGRATOR 1 COMPLEX SUBUNIT 1"/>
    <property type="match status" value="1"/>
</dbReference>
<protein>
    <recommendedName>
        <fullName evidence="2">A-kinase anchor protein 7-like phosphoesterase domain-containing protein</fullName>
    </recommendedName>
</protein>
<reference evidence="3 4" key="1">
    <citation type="submission" date="2016-07" db="EMBL/GenBank/DDBJ databases">
        <title>Draft genome of the white-rot fungus Obba rivulosa 3A-2.</title>
        <authorList>
            <consortium name="DOE Joint Genome Institute"/>
            <person name="Miettinen O."/>
            <person name="Riley R."/>
            <person name="Acob R."/>
            <person name="Barry K."/>
            <person name="Cullen D."/>
            <person name="De Vries R."/>
            <person name="Hainaut M."/>
            <person name="Hatakka A."/>
            <person name="Henrissat B."/>
            <person name="Hilden K."/>
            <person name="Kuo R."/>
            <person name="Labutti K."/>
            <person name="Lipzen A."/>
            <person name="Makela M.R."/>
            <person name="Sandor L."/>
            <person name="Spatafora J.W."/>
            <person name="Grigoriev I.V."/>
            <person name="Hibbett D.S."/>
        </authorList>
    </citation>
    <scope>NUCLEOTIDE SEQUENCE [LARGE SCALE GENOMIC DNA]</scope>
    <source>
        <strain evidence="3 4">3A-2</strain>
    </source>
</reference>
<dbReference type="InterPro" id="IPR019510">
    <property type="entry name" value="AKAP7-like_phosphoesterase"/>
</dbReference>
<name>A0A8E2AG87_9APHY</name>
<dbReference type="GO" id="GO:0006307">
    <property type="term" value="P:DNA alkylation repair"/>
    <property type="evidence" value="ECO:0007669"/>
    <property type="project" value="InterPro"/>
</dbReference>
<keyword evidence="4" id="KW-1185">Reference proteome</keyword>
<dbReference type="Proteomes" id="UP000250043">
    <property type="component" value="Unassembled WGS sequence"/>
</dbReference>
<evidence type="ECO:0000313" key="3">
    <source>
        <dbReference type="EMBL" id="OCH83916.1"/>
    </source>
</evidence>
<dbReference type="Gene3D" id="3.90.1140.10">
    <property type="entry name" value="Cyclic phosphodiesterase"/>
    <property type="match status" value="1"/>
</dbReference>
<sequence>MTAFTDALLQATPAIPGLDRSIVIPPRRLHLTLGVLSLDAQNPSSPSRSPSGVESSSAGQPRTPPAARATGRPRTLEAARALLRDIRPRILDILAGVPLRVQLDSMDIMKPERGDLERAHVMWIGPSHEGEGARRLKVVAQFVHDTFKKEGLLVDEGRPLKLHCTVLNTIYRKPRSRNRVPFSYAAVLSSAALEAMALRSTEPATEEVQAQLQGHRLPRARAVELGEWTVDEVQLCEMGSWGPEGEYVCVGRCPLV</sequence>
<feature type="compositionally biased region" description="Low complexity" evidence="1">
    <location>
        <begin position="43"/>
        <end position="57"/>
    </location>
</feature>
<dbReference type="GO" id="GO:0005634">
    <property type="term" value="C:nucleus"/>
    <property type="evidence" value="ECO:0007669"/>
    <property type="project" value="TreeGrafter"/>
</dbReference>
<organism evidence="3 4">
    <name type="scientific">Obba rivulosa</name>
    <dbReference type="NCBI Taxonomy" id="1052685"/>
    <lineage>
        <taxon>Eukaryota</taxon>
        <taxon>Fungi</taxon>
        <taxon>Dikarya</taxon>
        <taxon>Basidiomycota</taxon>
        <taxon>Agaricomycotina</taxon>
        <taxon>Agaricomycetes</taxon>
        <taxon>Polyporales</taxon>
        <taxon>Gelatoporiaceae</taxon>
        <taxon>Obba</taxon>
    </lineage>
</organism>
<dbReference type="GO" id="GO:0006355">
    <property type="term" value="P:regulation of DNA-templated transcription"/>
    <property type="evidence" value="ECO:0007669"/>
    <property type="project" value="TreeGrafter"/>
</dbReference>